<gene>
    <name evidence="10" type="ORF">GCM10009560_78110</name>
</gene>
<feature type="region of interest" description="Disordered" evidence="9">
    <location>
        <begin position="1"/>
        <end position="60"/>
    </location>
</feature>
<keyword evidence="3" id="KW-0813">Transport</keyword>
<keyword evidence="5 8" id="KW-0812">Transmembrane</keyword>
<evidence type="ECO:0000256" key="6">
    <source>
        <dbReference type="ARBA" id="ARBA00022989"/>
    </source>
</evidence>
<dbReference type="PANTHER" id="PTHR30269:SF0">
    <property type="entry name" value="MEMBRANE TRANSPORTER PROTEIN YFCA-RELATED"/>
    <property type="match status" value="1"/>
</dbReference>
<feature type="transmembrane region" description="Helical" evidence="8">
    <location>
        <begin position="269"/>
        <end position="286"/>
    </location>
</feature>
<dbReference type="PANTHER" id="PTHR30269">
    <property type="entry name" value="TRANSMEMBRANE PROTEIN YFCA"/>
    <property type="match status" value="1"/>
</dbReference>
<keyword evidence="11" id="KW-1185">Reference proteome</keyword>
<keyword evidence="7 8" id="KW-0472">Membrane</keyword>
<feature type="compositionally biased region" description="Basic and acidic residues" evidence="9">
    <location>
        <begin position="37"/>
        <end position="57"/>
    </location>
</feature>
<feature type="compositionally biased region" description="Low complexity" evidence="9">
    <location>
        <begin position="22"/>
        <end position="33"/>
    </location>
</feature>
<evidence type="ECO:0000313" key="11">
    <source>
        <dbReference type="Proteomes" id="UP001501578"/>
    </source>
</evidence>
<name>A0ABN1RB42_9ACTN</name>
<accession>A0ABN1RB42</accession>
<dbReference type="EMBL" id="BAAAHQ010000065">
    <property type="protein sequence ID" value="GAA0954300.1"/>
    <property type="molecule type" value="Genomic_DNA"/>
</dbReference>
<evidence type="ECO:0000256" key="2">
    <source>
        <dbReference type="ARBA" id="ARBA00009142"/>
    </source>
</evidence>
<evidence type="ECO:0000256" key="3">
    <source>
        <dbReference type="ARBA" id="ARBA00022448"/>
    </source>
</evidence>
<organism evidence="10 11">
    <name type="scientific">Nonomuraea longicatena</name>
    <dbReference type="NCBI Taxonomy" id="83682"/>
    <lineage>
        <taxon>Bacteria</taxon>
        <taxon>Bacillati</taxon>
        <taxon>Actinomycetota</taxon>
        <taxon>Actinomycetes</taxon>
        <taxon>Streptosporangiales</taxon>
        <taxon>Streptosporangiaceae</taxon>
        <taxon>Nonomuraea</taxon>
    </lineage>
</organism>
<evidence type="ECO:0000256" key="5">
    <source>
        <dbReference type="ARBA" id="ARBA00022692"/>
    </source>
</evidence>
<feature type="transmembrane region" description="Helical" evidence="8">
    <location>
        <begin position="317"/>
        <end position="336"/>
    </location>
</feature>
<dbReference type="InterPro" id="IPR052017">
    <property type="entry name" value="TSUP"/>
</dbReference>
<keyword evidence="6 8" id="KW-1133">Transmembrane helix</keyword>
<feature type="transmembrane region" description="Helical" evidence="8">
    <location>
        <begin position="185"/>
        <end position="203"/>
    </location>
</feature>
<keyword evidence="4 8" id="KW-1003">Cell membrane</keyword>
<feature type="transmembrane region" description="Helical" evidence="8">
    <location>
        <begin position="224"/>
        <end position="257"/>
    </location>
</feature>
<dbReference type="Pfam" id="PF01925">
    <property type="entry name" value="TauE"/>
    <property type="match status" value="1"/>
</dbReference>
<evidence type="ECO:0000313" key="10">
    <source>
        <dbReference type="EMBL" id="GAA0954300.1"/>
    </source>
</evidence>
<evidence type="ECO:0000256" key="4">
    <source>
        <dbReference type="ARBA" id="ARBA00022475"/>
    </source>
</evidence>
<comment type="caution">
    <text evidence="10">The sequence shown here is derived from an EMBL/GenBank/DDBJ whole genome shotgun (WGS) entry which is preliminary data.</text>
</comment>
<reference evidence="10 11" key="1">
    <citation type="journal article" date="2019" name="Int. J. Syst. Evol. Microbiol.">
        <title>The Global Catalogue of Microorganisms (GCM) 10K type strain sequencing project: providing services to taxonomists for standard genome sequencing and annotation.</title>
        <authorList>
            <consortium name="The Broad Institute Genomics Platform"/>
            <consortium name="The Broad Institute Genome Sequencing Center for Infectious Disease"/>
            <person name="Wu L."/>
            <person name="Ma J."/>
        </authorList>
    </citation>
    <scope>NUCLEOTIDE SEQUENCE [LARGE SCALE GENOMIC DNA]</scope>
    <source>
        <strain evidence="10 11">JCM 11136</strain>
    </source>
</reference>
<evidence type="ECO:0000256" key="8">
    <source>
        <dbReference type="RuleBase" id="RU363041"/>
    </source>
</evidence>
<evidence type="ECO:0000256" key="1">
    <source>
        <dbReference type="ARBA" id="ARBA00004651"/>
    </source>
</evidence>
<sequence>MPGKGSAAPGGEEAGGEPAPPYGGAAWAGTWVTGRRRGGEGERRVAPRRPSGGERGRRQGGAAVTLTKLIKLGRRRSTARGREEASLTPWEALMVGLAGIAAGAINAVVGSGSLITFPALVAVGIDPVVANVSNNIGLVPGSAAGAYGYRAELSGQRARLAKLAVASLLGSVAGGLLLLELDPGVFKVVVPVLIALACVLVVAQPKLNAWMAARRENPHPDGGLVLWLGVLGAGVYGGYFGAAQGVLLIGLLGSFLAEDLQRVNAAKNVLSLVVNAAAAVLFILLAEIDWQAVALVAAGATAGGFAGARIGRRIPAPLLRGIIVTVGVIAIVKLVYG</sequence>
<protein>
    <recommendedName>
        <fullName evidence="8">Probable membrane transporter protein</fullName>
    </recommendedName>
</protein>
<comment type="similarity">
    <text evidence="2 8">Belongs to the 4-toluene sulfonate uptake permease (TSUP) (TC 2.A.102) family.</text>
</comment>
<dbReference type="InterPro" id="IPR002781">
    <property type="entry name" value="TM_pro_TauE-like"/>
</dbReference>
<evidence type="ECO:0000256" key="7">
    <source>
        <dbReference type="ARBA" id="ARBA00023136"/>
    </source>
</evidence>
<comment type="subcellular location">
    <subcellularLocation>
        <location evidence="1 8">Cell membrane</location>
        <topology evidence="1 8">Multi-pass membrane protein</topology>
    </subcellularLocation>
</comment>
<feature type="transmembrane region" description="Helical" evidence="8">
    <location>
        <begin position="160"/>
        <end position="179"/>
    </location>
</feature>
<dbReference type="Proteomes" id="UP001501578">
    <property type="component" value="Unassembled WGS sequence"/>
</dbReference>
<feature type="compositionally biased region" description="Low complexity" evidence="9">
    <location>
        <begin position="1"/>
        <end position="11"/>
    </location>
</feature>
<feature type="transmembrane region" description="Helical" evidence="8">
    <location>
        <begin position="293"/>
        <end position="311"/>
    </location>
</feature>
<proteinExistence type="inferred from homology"/>
<evidence type="ECO:0000256" key="9">
    <source>
        <dbReference type="SAM" id="MobiDB-lite"/>
    </source>
</evidence>